<evidence type="ECO:0000313" key="5">
    <source>
        <dbReference type="Proteomes" id="UP000557688"/>
    </source>
</evidence>
<evidence type="ECO:0000256" key="1">
    <source>
        <dbReference type="ARBA" id="ARBA00007227"/>
    </source>
</evidence>
<name>A0A839UYW4_9PROT</name>
<accession>A0A839UYW4</accession>
<dbReference type="SUPFAM" id="SSF47413">
    <property type="entry name" value="lambda repressor-like DNA-binding domains"/>
    <property type="match status" value="1"/>
</dbReference>
<dbReference type="AlphaFoldDB" id="A0A839UYW4"/>
<comment type="caution">
    <text evidence="3">The sequence shown here is derived from an EMBL/GenBank/DDBJ whole genome shotgun (WGS) entry which is preliminary data.</text>
</comment>
<dbReference type="EMBL" id="JACHXV010000042">
    <property type="protein sequence ID" value="MBB3175538.1"/>
    <property type="molecule type" value="Genomic_DNA"/>
</dbReference>
<dbReference type="InterPro" id="IPR010982">
    <property type="entry name" value="Lambda_DNA-bd_dom_sf"/>
</dbReference>
<feature type="domain" description="HTH cro/C1-type" evidence="2">
    <location>
        <begin position="13"/>
        <end position="67"/>
    </location>
</feature>
<dbReference type="PROSITE" id="PS50943">
    <property type="entry name" value="HTH_CROC1"/>
    <property type="match status" value="1"/>
</dbReference>
<dbReference type="PANTHER" id="PTHR43236:SF1">
    <property type="entry name" value="BLL7220 PROTEIN"/>
    <property type="match status" value="1"/>
</dbReference>
<dbReference type="Proteomes" id="UP000565205">
    <property type="component" value="Unassembled WGS sequence"/>
</dbReference>
<dbReference type="SMART" id="SM00530">
    <property type="entry name" value="HTH_XRE"/>
    <property type="match status" value="1"/>
</dbReference>
<sequence length="394" mass="43436">MRSGVPGFFPERLVEARAARGLTQVALADLSGRTSSSISRWEAGDQLPEIDALQSVARGLNLPVSFFLNPPAGHGAAPMFARSMAAATKAVRSRVEARLRWAQDISLTLQESVDLPAPTVPRIGAQDFREIRDDDIERMAGECRKAWDLGMGPISDLLLAMENAGIIVVKERVDAGTMDGLSNWSEADSRPYVFLATDKQTCARSRLDAAHELGHLVLHGALTERSLYDAAAFKEIERQAFYFAGAFLLPAESFGAEVWSPSLSAFLSLKERWKTSVGAMIMRCSNLEIVGDEYKQRLFKHYSTKGWRKREPLDDELVPESPRLLGRSVRLLCDERVYTRSELLDAVRLPANDVESLCSLPVGYMSSEGSVSSLKLRPVSERAGNVVPLRPSND</sequence>
<dbReference type="CDD" id="cd00093">
    <property type="entry name" value="HTH_XRE"/>
    <property type="match status" value="1"/>
</dbReference>
<dbReference type="PANTHER" id="PTHR43236">
    <property type="entry name" value="ANTITOXIN HIGA1"/>
    <property type="match status" value="1"/>
</dbReference>
<dbReference type="InterPro" id="IPR010359">
    <property type="entry name" value="IrrE_HExxH"/>
</dbReference>
<evidence type="ECO:0000313" key="3">
    <source>
        <dbReference type="EMBL" id="MBB3175538.1"/>
    </source>
</evidence>
<dbReference type="EMBL" id="JABXXQ010000150">
    <property type="protein sequence ID" value="NVN30424.1"/>
    <property type="molecule type" value="Genomic_DNA"/>
</dbReference>
<dbReference type="Gene3D" id="1.10.260.40">
    <property type="entry name" value="lambda repressor-like DNA-binding domains"/>
    <property type="match status" value="1"/>
</dbReference>
<keyword evidence="5" id="KW-1185">Reference proteome</keyword>
<evidence type="ECO:0000313" key="4">
    <source>
        <dbReference type="EMBL" id="NVN30424.1"/>
    </source>
</evidence>
<dbReference type="InterPro" id="IPR052345">
    <property type="entry name" value="Rad_response_metalloprotease"/>
</dbReference>
<dbReference type="Pfam" id="PF06114">
    <property type="entry name" value="Peptidase_M78"/>
    <property type="match status" value="1"/>
</dbReference>
<protein>
    <submittedName>
        <fullName evidence="4">ImmA/IrrE family metallo-endopeptidase</fullName>
    </submittedName>
    <submittedName>
        <fullName evidence="3">Zn-dependent peptidase ImmA (M78 family)/transcriptional regulator with XRE-family HTH domain</fullName>
    </submittedName>
</protein>
<comment type="similarity">
    <text evidence="1">Belongs to the short-chain fatty acyl-CoA assimilation regulator (ScfR) family.</text>
</comment>
<dbReference type="Proteomes" id="UP000557688">
    <property type="component" value="Unassembled WGS sequence"/>
</dbReference>
<reference evidence="3 5" key="2">
    <citation type="submission" date="2020-08" db="EMBL/GenBank/DDBJ databases">
        <title>Genomic Encyclopedia of Type Strains, Phase III (KMG-III): the genomes of soil and plant-associated and newly described type strains.</title>
        <authorList>
            <person name="Whitman W."/>
        </authorList>
    </citation>
    <scope>NUCLEOTIDE SEQUENCE [LARGE SCALE GENOMIC DNA]</scope>
    <source>
        <strain evidence="3 5">CECT 8088</strain>
    </source>
</reference>
<dbReference type="Pfam" id="PF01381">
    <property type="entry name" value="HTH_3"/>
    <property type="match status" value="1"/>
</dbReference>
<dbReference type="InterPro" id="IPR001387">
    <property type="entry name" value="Cro/C1-type_HTH"/>
</dbReference>
<dbReference type="RefSeq" id="WP_176623950.1">
    <property type="nucleotide sequence ID" value="NZ_JABXXQ010000150.1"/>
</dbReference>
<proteinExistence type="inferred from homology"/>
<reference evidence="4 6" key="1">
    <citation type="submission" date="2020-06" db="EMBL/GenBank/DDBJ databases">
        <title>Description of novel acetic acid bacteria.</title>
        <authorList>
            <person name="Sombolestani A."/>
        </authorList>
    </citation>
    <scope>NUCLEOTIDE SEQUENCE [LARGE SCALE GENOMIC DNA]</scope>
    <source>
        <strain evidence="4 6">LMG 26838</strain>
    </source>
</reference>
<evidence type="ECO:0000259" key="2">
    <source>
        <dbReference type="PROSITE" id="PS50943"/>
    </source>
</evidence>
<organism evidence="3 5">
    <name type="scientific">Endobacter medicaginis</name>
    <dbReference type="NCBI Taxonomy" id="1181271"/>
    <lineage>
        <taxon>Bacteria</taxon>
        <taxon>Pseudomonadati</taxon>
        <taxon>Pseudomonadota</taxon>
        <taxon>Alphaproteobacteria</taxon>
        <taxon>Acetobacterales</taxon>
        <taxon>Acetobacteraceae</taxon>
        <taxon>Endobacter</taxon>
    </lineage>
</organism>
<gene>
    <name evidence="3" type="ORF">FHR90_003394</name>
    <name evidence="4" type="ORF">HUK83_08760</name>
</gene>
<evidence type="ECO:0000313" key="6">
    <source>
        <dbReference type="Proteomes" id="UP000565205"/>
    </source>
</evidence>
<dbReference type="GO" id="GO:0003677">
    <property type="term" value="F:DNA binding"/>
    <property type="evidence" value="ECO:0007669"/>
    <property type="project" value="InterPro"/>
</dbReference>